<proteinExistence type="predicted"/>
<comment type="caution">
    <text evidence="2">The sequence shown here is derived from an EMBL/GenBank/DDBJ whole genome shotgun (WGS) entry which is preliminary data.</text>
</comment>
<keyword evidence="1" id="KW-0472">Membrane</keyword>
<keyword evidence="1" id="KW-1133">Transmembrane helix</keyword>
<dbReference type="OrthoDB" id="8857528at2"/>
<keyword evidence="3" id="KW-1185">Reference proteome</keyword>
<evidence type="ECO:0000313" key="3">
    <source>
        <dbReference type="Proteomes" id="UP000321638"/>
    </source>
</evidence>
<feature type="transmembrane region" description="Helical" evidence="1">
    <location>
        <begin position="6"/>
        <end position="26"/>
    </location>
</feature>
<evidence type="ECO:0000256" key="1">
    <source>
        <dbReference type="SAM" id="Phobius"/>
    </source>
</evidence>
<dbReference type="EMBL" id="VDUZ01000052">
    <property type="protein sequence ID" value="TXL70885.1"/>
    <property type="molecule type" value="Genomic_DNA"/>
</dbReference>
<keyword evidence="1" id="KW-0812">Transmembrane</keyword>
<gene>
    <name evidence="2" type="ORF">FHP25_32730</name>
</gene>
<organism evidence="2 3">
    <name type="scientific">Vineibacter terrae</name>
    <dbReference type="NCBI Taxonomy" id="2586908"/>
    <lineage>
        <taxon>Bacteria</taxon>
        <taxon>Pseudomonadati</taxon>
        <taxon>Pseudomonadota</taxon>
        <taxon>Alphaproteobacteria</taxon>
        <taxon>Hyphomicrobiales</taxon>
        <taxon>Vineibacter</taxon>
    </lineage>
</organism>
<reference evidence="2 3" key="1">
    <citation type="submission" date="2019-06" db="EMBL/GenBank/DDBJ databases">
        <title>New taxonomy in bacterial strain CC-CFT640, isolated from vineyard.</title>
        <authorList>
            <person name="Lin S.-Y."/>
            <person name="Tsai C.-F."/>
            <person name="Young C.-C."/>
        </authorList>
    </citation>
    <scope>NUCLEOTIDE SEQUENCE [LARGE SCALE GENOMIC DNA]</scope>
    <source>
        <strain evidence="2 3">CC-CFT640</strain>
    </source>
</reference>
<sequence>MESSVIIATVLSTAGLFAAIMGIVASSREKRLERRMGSIQRKLSLLLQHFNVDPGSMPPPSERGRRLVALPDGKMKAIRTYREETSTF</sequence>
<protein>
    <submittedName>
        <fullName evidence="2">Uncharacterized protein</fullName>
    </submittedName>
</protein>
<name>A0A5C8PBR2_9HYPH</name>
<dbReference type="RefSeq" id="WP_147851216.1">
    <property type="nucleotide sequence ID" value="NZ_VDUZ01000052.1"/>
</dbReference>
<evidence type="ECO:0000313" key="2">
    <source>
        <dbReference type="EMBL" id="TXL70885.1"/>
    </source>
</evidence>
<accession>A0A5C8PBR2</accession>
<dbReference type="Proteomes" id="UP000321638">
    <property type="component" value="Unassembled WGS sequence"/>
</dbReference>
<dbReference type="AlphaFoldDB" id="A0A5C8PBR2"/>